<dbReference type="EMBL" id="HE601419">
    <property type="protein sequence ID" value="CAR98879.1"/>
    <property type="molecule type" value="Genomic_DNA"/>
</dbReference>
<keyword evidence="4" id="KW-1185">Reference proteome</keyword>
<dbReference type="Proteomes" id="UP000008549">
    <property type="component" value="Unassembled WGS sequence"/>
</dbReference>
<evidence type="ECO:0000313" key="5">
    <source>
        <dbReference type="WormBase" id="CBG27317"/>
    </source>
</evidence>
<dbReference type="RefSeq" id="XP_045098446.1">
    <property type="nucleotide sequence ID" value="XM_045238581.1"/>
</dbReference>
<dbReference type="PANTHER" id="PTHR21453:SF11">
    <property type="entry name" value="DUF19 DOMAIN-CONTAINING PROTEIN"/>
    <property type="match status" value="1"/>
</dbReference>
<evidence type="ECO:0000313" key="3">
    <source>
        <dbReference type="EMBL" id="CAR98879.1"/>
    </source>
</evidence>
<dbReference type="CTD" id="68918771"/>
<dbReference type="WormBase" id="CBG27317">
    <property type="protein sequence ID" value="CBP43988"/>
    <property type="gene ID" value="WBGene00088731"/>
</dbReference>
<dbReference type="InParanoid" id="B6IG49"/>
<dbReference type="InterPro" id="IPR002542">
    <property type="entry name" value="T20D4.11-like_dom"/>
</dbReference>
<keyword evidence="1" id="KW-0732">Signal</keyword>
<reference evidence="3 4" key="1">
    <citation type="journal article" date="2003" name="PLoS Biol.">
        <title>The genome sequence of Caenorhabditis briggsae: a platform for comparative genomics.</title>
        <authorList>
            <person name="Stein L.D."/>
            <person name="Bao Z."/>
            <person name="Blasiar D."/>
            <person name="Blumenthal T."/>
            <person name="Brent M.R."/>
            <person name="Chen N."/>
            <person name="Chinwalla A."/>
            <person name="Clarke L."/>
            <person name="Clee C."/>
            <person name="Coghlan A."/>
            <person name="Coulson A."/>
            <person name="D'Eustachio P."/>
            <person name="Fitch D.H."/>
            <person name="Fulton L.A."/>
            <person name="Fulton R.E."/>
            <person name="Griffiths-Jones S."/>
            <person name="Harris T.W."/>
            <person name="Hillier L.W."/>
            <person name="Kamath R."/>
            <person name="Kuwabara P.E."/>
            <person name="Mardis E.R."/>
            <person name="Marra M.A."/>
            <person name="Miner T.L."/>
            <person name="Minx P."/>
            <person name="Mullikin J.C."/>
            <person name="Plumb R.W."/>
            <person name="Rogers J."/>
            <person name="Schein J.E."/>
            <person name="Sohrmann M."/>
            <person name="Spieth J."/>
            <person name="Stajich J.E."/>
            <person name="Wei C."/>
            <person name="Willey D."/>
            <person name="Wilson R.K."/>
            <person name="Durbin R."/>
            <person name="Waterston R.H."/>
        </authorList>
    </citation>
    <scope>NUCLEOTIDE SEQUENCE [LARGE SCALE GENOMIC DNA]</scope>
    <source>
        <strain evidence="3 4">AF16</strain>
    </source>
</reference>
<gene>
    <name evidence="3 5" type="ORF">CBG27317</name>
    <name evidence="3" type="ORF">CBG_27317</name>
</gene>
<dbReference type="eggNOG" id="ENOG502THNM">
    <property type="taxonomic scope" value="Eukaryota"/>
</dbReference>
<dbReference type="Pfam" id="PF01579">
    <property type="entry name" value="DUF19"/>
    <property type="match status" value="1"/>
</dbReference>
<proteinExistence type="predicted"/>
<evidence type="ECO:0000313" key="4">
    <source>
        <dbReference type="Proteomes" id="UP000008549"/>
    </source>
</evidence>
<dbReference type="AlphaFoldDB" id="B6IG49"/>
<sequence length="193" mass="21969">MKSYHLFLSIFLLIPIIGSDAFLVPKETFEQCGMDETLGVIMCIAPVTTLFQNQLNLQNITRARGIRIANECRNATTCLRAFPCVTKVQMDKVFNLLCDAISYFSTDFASCQKKLVAQMPPCMREAEKSVMKSGEKVDHPCDLISKHKPCFEIEITNICGEQYWTPIDTMLGKFQKYLQSSVQWSRLKKSFDA</sequence>
<name>B6IG49_CAEBR</name>
<dbReference type="KEGG" id="cbr:CBG_27317"/>
<evidence type="ECO:0000256" key="1">
    <source>
        <dbReference type="SAM" id="SignalP"/>
    </source>
</evidence>
<dbReference type="InterPro" id="IPR016638">
    <property type="entry name" value="UPF0376"/>
</dbReference>
<evidence type="ECO:0000259" key="2">
    <source>
        <dbReference type="Pfam" id="PF01579"/>
    </source>
</evidence>
<dbReference type="HOGENOM" id="CLU_1469518_0_0_1"/>
<dbReference type="PANTHER" id="PTHR21453">
    <property type="entry name" value="DUF19 DOMAIN-CONTAINING PROTEIN-RELATED-RELATED"/>
    <property type="match status" value="1"/>
</dbReference>
<reference evidence="3 4" key="2">
    <citation type="journal article" date="2011" name="PLoS Genet.">
        <title>Caenorhabditis briggsae recombinant inbred line genotypes reveal inter-strain incompatibility and the evolution of recombination.</title>
        <authorList>
            <person name="Ross J.A."/>
            <person name="Koboldt D.C."/>
            <person name="Staisch J.E."/>
            <person name="Chamberlin H.M."/>
            <person name="Gupta B.P."/>
            <person name="Miller R.D."/>
            <person name="Baird S.E."/>
            <person name="Haag E.S."/>
        </authorList>
    </citation>
    <scope>NUCLEOTIDE SEQUENCE [LARGE SCALE GENOMIC DNA]</scope>
    <source>
        <strain evidence="3 4">AF16</strain>
    </source>
</reference>
<dbReference type="FunCoup" id="B6IG49">
    <property type="interactions" value="369"/>
</dbReference>
<dbReference type="PIRSF" id="PIRSF015697">
    <property type="entry name" value="UCP015697"/>
    <property type="match status" value="1"/>
</dbReference>
<feature type="signal peptide" evidence="1">
    <location>
        <begin position="1"/>
        <end position="21"/>
    </location>
</feature>
<organism evidence="3 4">
    <name type="scientific">Caenorhabditis briggsae</name>
    <dbReference type="NCBI Taxonomy" id="6238"/>
    <lineage>
        <taxon>Eukaryota</taxon>
        <taxon>Metazoa</taxon>
        <taxon>Ecdysozoa</taxon>
        <taxon>Nematoda</taxon>
        <taxon>Chromadorea</taxon>
        <taxon>Rhabditida</taxon>
        <taxon>Rhabditina</taxon>
        <taxon>Rhabditomorpha</taxon>
        <taxon>Rhabditoidea</taxon>
        <taxon>Rhabditidae</taxon>
        <taxon>Peloderinae</taxon>
        <taxon>Caenorhabditis</taxon>
    </lineage>
</organism>
<feature type="chain" id="PRO_5002846504" evidence="1">
    <location>
        <begin position="22"/>
        <end position="193"/>
    </location>
</feature>
<dbReference type="GeneID" id="68918771"/>
<dbReference type="OMA" id="AQMPPCM"/>
<protein>
    <submittedName>
        <fullName evidence="3">Protein CBG27317</fullName>
    </submittedName>
</protein>
<accession>B6IG49</accession>
<feature type="domain" description="T20D4.11-like" evidence="2">
    <location>
        <begin position="32"/>
        <end position="178"/>
    </location>
</feature>